<dbReference type="NCBIfam" id="TIGR00225">
    <property type="entry name" value="prc"/>
    <property type="match status" value="1"/>
</dbReference>
<keyword evidence="6" id="KW-0175">Coiled coil</keyword>
<dbReference type="Pfam" id="PF17804">
    <property type="entry name" value="TSP_NTD"/>
    <property type="match status" value="1"/>
</dbReference>
<evidence type="ECO:0000256" key="1">
    <source>
        <dbReference type="ARBA" id="ARBA00009179"/>
    </source>
</evidence>
<dbReference type="CDD" id="cd07560">
    <property type="entry name" value="Peptidase_S41_CPP"/>
    <property type="match status" value="1"/>
</dbReference>
<dbReference type="Pfam" id="PF03572">
    <property type="entry name" value="Peptidase_S41"/>
    <property type="match status" value="1"/>
</dbReference>
<feature type="chain" id="PRO_5047510316" evidence="7">
    <location>
        <begin position="23"/>
        <end position="691"/>
    </location>
</feature>
<keyword evidence="2 5" id="KW-0645">Protease</keyword>
<evidence type="ECO:0000256" key="3">
    <source>
        <dbReference type="ARBA" id="ARBA00022801"/>
    </source>
</evidence>
<reference evidence="10" key="1">
    <citation type="submission" date="2023-09" db="EMBL/GenBank/DDBJ databases">
        <authorList>
            <person name="Li S."/>
            <person name="Li X."/>
            <person name="Zhang C."/>
            <person name="Zhao Z."/>
        </authorList>
    </citation>
    <scope>NUCLEOTIDE SEQUENCE [LARGE SCALE GENOMIC DNA]</scope>
    <source>
        <strain evidence="10">SQ149</strain>
    </source>
</reference>
<protein>
    <submittedName>
        <fullName evidence="9">Carboxy terminal-processing peptidase</fullName>
        <ecNumber evidence="9">3.4.21.102</ecNumber>
    </submittedName>
</protein>
<dbReference type="PANTHER" id="PTHR32060:SF22">
    <property type="entry name" value="CARBOXYL-TERMINAL-PROCESSING PEPTIDASE 3, CHLOROPLASTIC"/>
    <property type="match status" value="1"/>
</dbReference>
<gene>
    <name evidence="9" type="primary">prc</name>
    <name evidence="9" type="ORF">RGQ13_11855</name>
</gene>
<evidence type="ECO:0000256" key="6">
    <source>
        <dbReference type="SAM" id="Coils"/>
    </source>
</evidence>
<dbReference type="CDD" id="cd06782">
    <property type="entry name" value="cpPDZ_CPP-like"/>
    <property type="match status" value="1"/>
</dbReference>
<evidence type="ECO:0000256" key="2">
    <source>
        <dbReference type="ARBA" id="ARBA00022670"/>
    </source>
</evidence>
<dbReference type="InterPro" id="IPR040573">
    <property type="entry name" value="TSP_N"/>
</dbReference>
<dbReference type="InterPro" id="IPR036034">
    <property type="entry name" value="PDZ_sf"/>
</dbReference>
<dbReference type="Pfam" id="PF00595">
    <property type="entry name" value="PDZ"/>
    <property type="match status" value="1"/>
</dbReference>
<dbReference type="GO" id="GO:0004252">
    <property type="term" value="F:serine-type endopeptidase activity"/>
    <property type="evidence" value="ECO:0007669"/>
    <property type="project" value="UniProtKB-EC"/>
</dbReference>
<accession>A0ABY9TQ07</accession>
<evidence type="ECO:0000313" key="9">
    <source>
        <dbReference type="EMBL" id="WNC70826.1"/>
    </source>
</evidence>
<dbReference type="SUPFAM" id="SSF52096">
    <property type="entry name" value="ClpP/crotonase"/>
    <property type="match status" value="1"/>
</dbReference>
<evidence type="ECO:0000313" key="10">
    <source>
        <dbReference type="Proteomes" id="UP001258994"/>
    </source>
</evidence>
<dbReference type="InterPro" id="IPR005151">
    <property type="entry name" value="Tail-specific_protease"/>
</dbReference>
<dbReference type="InterPro" id="IPR020992">
    <property type="entry name" value="Tail_Prtase_C"/>
</dbReference>
<dbReference type="NCBIfam" id="NF008388">
    <property type="entry name" value="PRK11186.1"/>
    <property type="match status" value="1"/>
</dbReference>
<dbReference type="EMBL" id="CP134145">
    <property type="protein sequence ID" value="WNC70826.1"/>
    <property type="molecule type" value="Genomic_DNA"/>
</dbReference>
<evidence type="ECO:0000256" key="5">
    <source>
        <dbReference type="RuleBase" id="RU004404"/>
    </source>
</evidence>
<dbReference type="Proteomes" id="UP001258994">
    <property type="component" value="Chromosome"/>
</dbReference>
<dbReference type="SMART" id="SM00228">
    <property type="entry name" value="PDZ"/>
    <property type="match status" value="1"/>
</dbReference>
<feature type="domain" description="PDZ" evidence="8">
    <location>
        <begin position="250"/>
        <end position="320"/>
    </location>
</feature>
<dbReference type="InterPro" id="IPR001478">
    <property type="entry name" value="PDZ"/>
</dbReference>
<organism evidence="9 10">
    <name type="scientific">Thalassotalea psychrophila</name>
    <dbReference type="NCBI Taxonomy" id="3065647"/>
    <lineage>
        <taxon>Bacteria</taxon>
        <taxon>Pseudomonadati</taxon>
        <taxon>Pseudomonadota</taxon>
        <taxon>Gammaproteobacteria</taxon>
        <taxon>Alteromonadales</taxon>
        <taxon>Colwelliaceae</taxon>
        <taxon>Thalassotalea</taxon>
    </lineage>
</organism>
<feature type="signal peptide" evidence="7">
    <location>
        <begin position="1"/>
        <end position="22"/>
    </location>
</feature>
<dbReference type="Gene3D" id="2.30.42.10">
    <property type="match status" value="1"/>
</dbReference>
<comment type="similarity">
    <text evidence="1 5">Belongs to the peptidase S41A family.</text>
</comment>
<dbReference type="InterPro" id="IPR004447">
    <property type="entry name" value="Peptidase_S41A"/>
</dbReference>
<feature type="coiled-coil region" evidence="6">
    <location>
        <begin position="623"/>
        <end position="650"/>
    </location>
</feature>
<dbReference type="InterPro" id="IPR029045">
    <property type="entry name" value="ClpP/crotonase-like_dom_sf"/>
</dbReference>
<dbReference type="SUPFAM" id="SSF50156">
    <property type="entry name" value="PDZ domain-like"/>
    <property type="match status" value="1"/>
</dbReference>
<keyword evidence="10" id="KW-1185">Reference proteome</keyword>
<dbReference type="EC" id="3.4.21.102" evidence="9"/>
<proteinExistence type="inferred from homology"/>
<dbReference type="Pfam" id="PF11818">
    <property type="entry name" value="DUF3340"/>
    <property type="match status" value="1"/>
</dbReference>
<name>A0ABY9TQ07_9GAMM</name>
<evidence type="ECO:0000259" key="8">
    <source>
        <dbReference type="PROSITE" id="PS50106"/>
    </source>
</evidence>
<evidence type="ECO:0000256" key="7">
    <source>
        <dbReference type="SAM" id="SignalP"/>
    </source>
</evidence>
<keyword evidence="4 5" id="KW-0720">Serine protease</keyword>
<dbReference type="RefSeq" id="WP_348389963.1">
    <property type="nucleotide sequence ID" value="NZ_CP134145.1"/>
</dbReference>
<dbReference type="PROSITE" id="PS50106">
    <property type="entry name" value="PDZ"/>
    <property type="match status" value="1"/>
</dbReference>
<dbReference type="Gene3D" id="3.30.750.44">
    <property type="match status" value="1"/>
</dbReference>
<evidence type="ECO:0000256" key="4">
    <source>
        <dbReference type="ARBA" id="ARBA00022825"/>
    </source>
</evidence>
<keyword evidence="7" id="KW-0732">Signal</keyword>
<dbReference type="Gene3D" id="3.90.226.10">
    <property type="entry name" value="2-enoyl-CoA Hydratase, Chain A, domain 1"/>
    <property type="match status" value="1"/>
</dbReference>
<dbReference type="SMART" id="SM00245">
    <property type="entry name" value="TSPc"/>
    <property type="match status" value="1"/>
</dbReference>
<sequence>MQNICRLALAVSLSFSSLSVIAEQAKVVEQTKVVEKVKIAEQDLPQLMQEMQHKKASQRISATFSRQHYKKFMMDDELSSLIYDFFLKQLDYSRQVFLESDIASFEKYRNSFDDMVASGKLAPAYDIYNLNVKRRFQRYQYALSLLETEFDFTKKEQYVFDREDAPYATSEAELDELWRQRVKSDALNLKLAGKDWAEIKKVLTKRYNYALKRLSQGESEDVFQIVMNAFSRTVEPHTSYLSPRNAERFQMEMNLSLEGIGAVLRAEDDFTVIQSVVTGGPADKSKKIKPKDKIIGVAQGDKEFVDVVGWRLDDVVDLIKGPKGTTVRLQVEKGEDDPTIEVISIVRDTIKLEDRAAKSEVYSEKQAEGEDVANAKKLGVITIPSFYNKLSRDVAKEIAKLKEDNVQGIIVDLRGNGGGSLVEATLLTGLFIDKGPVVQVRDGANRVEINKDTDGLSYYDGPLTVMVDRYSASASEIFAAALQDYGRAIIIGENTFGKGTVQQHRGLGRVYDLYENPLGSIQFTIAKFYRINGGSTQHKGVTPDILYPSAIEPGEWGESREERALEWDKINKASYRTINDFSQDIAYLDSLHKERIKTNDEFKYLNEDISYYRANKDKKSASLNFDERKAEREDNKLKRLNRANMRLKAMAKEPVESVDDIPEELADLDPFLDETAYITFDLVEVGKIAKK</sequence>
<dbReference type="PANTHER" id="PTHR32060">
    <property type="entry name" value="TAIL-SPECIFIC PROTEASE"/>
    <property type="match status" value="1"/>
</dbReference>
<keyword evidence="3 5" id="KW-0378">Hydrolase</keyword>